<evidence type="ECO:0000313" key="2">
    <source>
        <dbReference type="Proteomes" id="UP000249390"/>
    </source>
</evidence>
<name>A0A328DXM2_9ASTE</name>
<dbReference type="GO" id="GO:0045490">
    <property type="term" value="P:pectin catabolic process"/>
    <property type="evidence" value="ECO:0007669"/>
    <property type="project" value="TreeGrafter"/>
</dbReference>
<reference evidence="1 2" key="1">
    <citation type="submission" date="2018-06" db="EMBL/GenBank/DDBJ databases">
        <title>The Genome of Cuscuta australis (Dodder) Provides Insight into the Evolution of Plant Parasitism.</title>
        <authorList>
            <person name="Liu H."/>
        </authorList>
    </citation>
    <scope>NUCLEOTIDE SEQUENCE [LARGE SCALE GENOMIC DNA]</scope>
    <source>
        <strain evidence="2">cv. Yunnan</strain>
        <tissue evidence="1">Vines</tissue>
    </source>
</reference>
<keyword evidence="2" id="KW-1185">Reference proteome</keyword>
<accession>A0A328DXM2</accession>
<dbReference type="SUPFAM" id="SSF52374">
    <property type="entry name" value="Nucleotidylyl transferase"/>
    <property type="match status" value="1"/>
</dbReference>
<dbReference type="SUPFAM" id="SSF51126">
    <property type="entry name" value="Pectin lyase-like"/>
    <property type="match status" value="1"/>
</dbReference>
<comment type="caution">
    <text evidence="1">The sequence shown here is derived from an EMBL/GenBank/DDBJ whole genome shotgun (WGS) entry which is preliminary data.</text>
</comment>
<dbReference type="Gene3D" id="2.160.20.10">
    <property type="entry name" value="Single-stranded right-handed beta-helix, Pectin lyase-like"/>
    <property type="match status" value="1"/>
</dbReference>
<dbReference type="InterPro" id="IPR012334">
    <property type="entry name" value="Pectin_lyas_fold"/>
</dbReference>
<protein>
    <recommendedName>
        <fullName evidence="3">Pectinesterase</fullName>
    </recommendedName>
</protein>
<dbReference type="AlphaFoldDB" id="A0A328DXM2"/>
<organism evidence="1 2">
    <name type="scientific">Cuscuta australis</name>
    <dbReference type="NCBI Taxonomy" id="267555"/>
    <lineage>
        <taxon>Eukaryota</taxon>
        <taxon>Viridiplantae</taxon>
        <taxon>Streptophyta</taxon>
        <taxon>Embryophyta</taxon>
        <taxon>Tracheophyta</taxon>
        <taxon>Spermatophyta</taxon>
        <taxon>Magnoliopsida</taxon>
        <taxon>eudicotyledons</taxon>
        <taxon>Gunneridae</taxon>
        <taxon>Pentapetalae</taxon>
        <taxon>asterids</taxon>
        <taxon>lamiids</taxon>
        <taxon>Solanales</taxon>
        <taxon>Convolvulaceae</taxon>
        <taxon>Cuscuteae</taxon>
        <taxon>Cuscuta</taxon>
        <taxon>Cuscuta subgen. Grammica</taxon>
        <taxon>Cuscuta sect. Cleistogrammica</taxon>
    </lineage>
</organism>
<dbReference type="InterPro" id="IPR011050">
    <property type="entry name" value="Pectin_lyase_fold/virulence"/>
</dbReference>
<evidence type="ECO:0000313" key="1">
    <source>
        <dbReference type="EMBL" id="RAL48863.1"/>
    </source>
</evidence>
<proteinExistence type="predicted"/>
<evidence type="ECO:0008006" key="3">
    <source>
        <dbReference type="Google" id="ProtNLM"/>
    </source>
</evidence>
<dbReference type="PANTHER" id="PTHR31321:SF73">
    <property type="entry name" value="PECTINESTERASE 14-RELATED"/>
    <property type="match status" value="1"/>
</dbReference>
<sequence length="108" mass="12568">MPRSTSKMSKSSKFITIQEVIELYHPLALRYFLLAPVNYTTQSHRKLHQKLFSTYIRTVYFGEFDCSGPGANMTYRVPYAREMKQTEADPYLTTSYVDGDDWLLNSLP</sequence>
<dbReference type="EMBL" id="NQVE01000097">
    <property type="protein sequence ID" value="RAL48863.1"/>
    <property type="molecule type" value="Genomic_DNA"/>
</dbReference>
<dbReference type="GO" id="GO:0030599">
    <property type="term" value="F:pectinesterase activity"/>
    <property type="evidence" value="ECO:0007669"/>
    <property type="project" value="TreeGrafter"/>
</dbReference>
<dbReference type="Proteomes" id="UP000249390">
    <property type="component" value="Unassembled WGS sequence"/>
</dbReference>
<gene>
    <name evidence="1" type="ORF">DM860_001183</name>
</gene>
<dbReference type="PANTHER" id="PTHR31321">
    <property type="entry name" value="ACYL-COA THIOESTER HYDROLASE YBHC-RELATED"/>
    <property type="match status" value="1"/>
</dbReference>